<dbReference type="Proteomes" id="UP001205063">
    <property type="component" value="Unassembled WGS sequence"/>
</dbReference>
<dbReference type="EMBL" id="JANGAB010000003">
    <property type="protein sequence ID" value="MCQ4949371.1"/>
    <property type="molecule type" value="Genomic_DNA"/>
</dbReference>
<dbReference type="InterPro" id="IPR016032">
    <property type="entry name" value="Sig_transdc_resp-reg_C-effctor"/>
</dbReference>
<dbReference type="SUPFAM" id="SSF46894">
    <property type="entry name" value="C-terminal effector domain of the bipartite response regulators"/>
    <property type="match status" value="1"/>
</dbReference>
<name>A0AAW5K8W2_9FIRM</name>
<accession>A0AAW5K8W2</accession>
<sequence length="154" mass="17339">MDRAHWTPEDLARGYAREEGGYRCAACGRLFEEGEVYPSGGRFYTASRAVALHLEREHPDYLQTGLIDSDSKYNTLTRNQRRLYALFAQGLPDKEVAARLGVSVSTVRHQKFVFREKAKQARHYLAIYEGVFGCCSTDGAIVALCERAEEVDGQ</sequence>
<evidence type="ECO:0000313" key="2">
    <source>
        <dbReference type="EMBL" id="MCQ4949371.1"/>
    </source>
</evidence>
<dbReference type="InterPro" id="IPR036388">
    <property type="entry name" value="WH-like_DNA-bd_sf"/>
</dbReference>
<organism evidence="2 3">
    <name type="scientific">Bittarella massiliensis</name>
    <name type="common">ex Durand et al. 2017</name>
    <dbReference type="NCBI Taxonomy" id="1720313"/>
    <lineage>
        <taxon>Bacteria</taxon>
        <taxon>Bacillati</taxon>
        <taxon>Bacillota</taxon>
        <taxon>Clostridia</taxon>
        <taxon>Eubacteriales</taxon>
        <taxon>Oscillospiraceae</taxon>
        <taxon>Bittarella (ex Durand et al. 2017)</taxon>
    </lineage>
</organism>
<proteinExistence type="predicted"/>
<evidence type="ECO:0000313" key="3">
    <source>
        <dbReference type="Proteomes" id="UP001205063"/>
    </source>
</evidence>
<dbReference type="InterPro" id="IPR013249">
    <property type="entry name" value="RNA_pol_sigma70_r4_t2"/>
</dbReference>
<dbReference type="GO" id="GO:0003677">
    <property type="term" value="F:DNA binding"/>
    <property type="evidence" value="ECO:0007669"/>
    <property type="project" value="InterPro"/>
</dbReference>
<feature type="domain" description="RNA polymerase sigma factor 70 region 4 type 2" evidence="1">
    <location>
        <begin position="74"/>
        <end position="110"/>
    </location>
</feature>
<dbReference type="Pfam" id="PF08281">
    <property type="entry name" value="Sigma70_r4_2"/>
    <property type="match status" value="1"/>
</dbReference>
<dbReference type="GO" id="GO:0006352">
    <property type="term" value="P:DNA-templated transcription initiation"/>
    <property type="evidence" value="ECO:0007669"/>
    <property type="project" value="InterPro"/>
</dbReference>
<dbReference type="Gene3D" id="1.10.10.10">
    <property type="entry name" value="Winged helix-like DNA-binding domain superfamily/Winged helix DNA-binding domain"/>
    <property type="match status" value="1"/>
</dbReference>
<dbReference type="AlphaFoldDB" id="A0AAW5K8W2"/>
<dbReference type="RefSeq" id="WP_256135994.1">
    <property type="nucleotide sequence ID" value="NZ_JANGAB010000003.1"/>
</dbReference>
<reference evidence="2" key="1">
    <citation type="submission" date="2022-06" db="EMBL/GenBank/DDBJ databases">
        <title>Isolation of gut microbiota from human fecal samples.</title>
        <authorList>
            <person name="Pamer E.G."/>
            <person name="Barat B."/>
            <person name="Waligurski E."/>
            <person name="Medina S."/>
            <person name="Paddock L."/>
            <person name="Mostad J."/>
        </authorList>
    </citation>
    <scope>NUCLEOTIDE SEQUENCE</scope>
    <source>
        <strain evidence="2">DFI.7.96</strain>
    </source>
</reference>
<protein>
    <recommendedName>
        <fullName evidence="1">RNA polymerase sigma factor 70 region 4 type 2 domain-containing protein</fullName>
    </recommendedName>
</protein>
<gene>
    <name evidence="2" type="ORF">NE646_06785</name>
</gene>
<evidence type="ECO:0000259" key="1">
    <source>
        <dbReference type="Pfam" id="PF08281"/>
    </source>
</evidence>
<comment type="caution">
    <text evidence="2">The sequence shown here is derived from an EMBL/GenBank/DDBJ whole genome shotgun (WGS) entry which is preliminary data.</text>
</comment>
<dbReference type="GO" id="GO:0016987">
    <property type="term" value="F:sigma factor activity"/>
    <property type="evidence" value="ECO:0007669"/>
    <property type="project" value="InterPro"/>
</dbReference>